<dbReference type="PANTHER" id="PTHR34772">
    <property type="entry name" value="RNA-BINDING PROTEIN HFQ"/>
    <property type="match status" value="1"/>
</dbReference>
<dbReference type="Proteomes" id="UP001207626">
    <property type="component" value="Unassembled WGS sequence"/>
</dbReference>
<proteinExistence type="predicted"/>
<sequence>MVKIKVQEHFLNQLVSEKMMITLITKNGVRMQGTITFFDTYSILLQTDLKSNLINKAAISTIIPSKRVSLSNQSDRGNNSK</sequence>
<dbReference type="InterPro" id="IPR047575">
    <property type="entry name" value="Sm"/>
</dbReference>
<keyword evidence="5" id="KW-1185">Reference proteome</keyword>
<dbReference type="PANTHER" id="PTHR34772:SF1">
    <property type="entry name" value="RNA-BINDING PROTEIN HFQ"/>
    <property type="match status" value="1"/>
</dbReference>
<dbReference type="SUPFAM" id="SSF50182">
    <property type="entry name" value="Sm-like ribonucleoproteins"/>
    <property type="match status" value="1"/>
</dbReference>
<dbReference type="RefSeq" id="WP_087433699.1">
    <property type="nucleotide sequence ID" value="NZ_JAMDLV010000020.1"/>
</dbReference>
<evidence type="ECO:0000313" key="5">
    <source>
        <dbReference type="Proteomes" id="UP001207626"/>
    </source>
</evidence>
<accession>A0ABT4DN20</accession>
<dbReference type="PROSITE" id="PS52002">
    <property type="entry name" value="SM"/>
    <property type="match status" value="1"/>
</dbReference>
<evidence type="ECO:0000256" key="1">
    <source>
        <dbReference type="ARBA" id="ARBA00022884"/>
    </source>
</evidence>
<name>A0ABT4DN20_9BACL</name>
<organism evidence="4 5">
    <name type="scientific">Paenibacillus apiarius</name>
    <dbReference type="NCBI Taxonomy" id="46240"/>
    <lineage>
        <taxon>Bacteria</taxon>
        <taxon>Bacillati</taxon>
        <taxon>Bacillota</taxon>
        <taxon>Bacilli</taxon>
        <taxon>Bacillales</taxon>
        <taxon>Paenibacillaceae</taxon>
        <taxon>Paenibacillus</taxon>
    </lineage>
</organism>
<keyword evidence="2" id="KW-0346">Stress response</keyword>
<dbReference type="Pfam" id="PF17209">
    <property type="entry name" value="Hfq"/>
    <property type="match status" value="1"/>
</dbReference>
<evidence type="ECO:0000256" key="2">
    <source>
        <dbReference type="ARBA" id="ARBA00023016"/>
    </source>
</evidence>
<comment type="caution">
    <text evidence="4">The sequence shown here is derived from an EMBL/GenBank/DDBJ whole genome shotgun (WGS) entry which is preliminary data.</text>
</comment>
<feature type="domain" description="Sm" evidence="3">
    <location>
        <begin position="8"/>
        <end position="68"/>
    </location>
</feature>
<protein>
    <submittedName>
        <fullName evidence="4">RNA chaperone Hfq</fullName>
    </submittedName>
</protein>
<dbReference type="InterPro" id="IPR005001">
    <property type="entry name" value="Hfq"/>
</dbReference>
<gene>
    <name evidence="4" type="primary">hfq</name>
    <name evidence="4" type="ORF">M5X09_03540</name>
</gene>
<evidence type="ECO:0000259" key="3">
    <source>
        <dbReference type="PROSITE" id="PS52002"/>
    </source>
</evidence>
<dbReference type="InterPro" id="IPR010920">
    <property type="entry name" value="LSM_dom_sf"/>
</dbReference>
<reference evidence="4 5" key="1">
    <citation type="submission" date="2022-05" db="EMBL/GenBank/DDBJ databases">
        <title>Genome Sequencing of Bee-Associated Microbes.</title>
        <authorList>
            <person name="Dunlap C."/>
        </authorList>
    </citation>
    <scope>NUCLEOTIDE SEQUENCE [LARGE SCALE GENOMIC DNA]</scope>
    <source>
        <strain evidence="4 5">NRRL NRS-1438</strain>
    </source>
</reference>
<dbReference type="Gene3D" id="2.30.30.100">
    <property type="match status" value="1"/>
</dbReference>
<evidence type="ECO:0000313" key="4">
    <source>
        <dbReference type="EMBL" id="MCY9518751.1"/>
    </source>
</evidence>
<dbReference type="EMBL" id="JAMDLW010000002">
    <property type="protein sequence ID" value="MCY9518751.1"/>
    <property type="molecule type" value="Genomic_DNA"/>
</dbReference>
<dbReference type="NCBIfam" id="TIGR02383">
    <property type="entry name" value="Hfq"/>
    <property type="match status" value="1"/>
</dbReference>
<keyword evidence="1" id="KW-0694">RNA-binding</keyword>